<dbReference type="STRING" id="443226.E9DCV1"/>
<gene>
    <name evidence="1" type="ORF">CPSG_07653</name>
</gene>
<reference evidence="2" key="2">
    <citation type="submission" date="2010-03" db="EMBL/GenBank/DDBJ databases">
        <title>The genome sequence of Coccidioides posadasii strain Silveira.</title>
        <authorList>
            <consortium name="The Broad Institute Genome Sequencing Center for Infectious Disease"/>
            <person name="Neafsey D."/>
            <person name="Orbach M."/>
            <person name="Henn M.R."/>
            <person name="Cole G.T."/>
            <person name="Galgiani J."/>
            <person name="Gardner M.J."/>
            <person name="Kirkland T.N."/>
            <person name="Taylor J.W."/>
            <person name="Young S.K."/>
            <person name="Zeng Q."/>
            <person name="Koehrsen M."/>
            <person name="Alvarado L."/>
            <person name="Berlin A."/>
            <person name="Borenstein D."/>
            <person name="Chapman S.B."/>
            <person name="Chen Z."/>
            <person name="Engels R."/>
            <person name="Freedman E."/>
            <person name="Gellesch M."/>
            <person name="Goldberg J."/>
            <person name="Griggs A."/>
            <person name="Gujja S."/>
            <person name="Heilman E."/>
            <person name="Heiman D."/>
            <person name="Howarth C."/>
            <person name="Jen D."/>
            <person name="Larson L."/>
            <person name="Mehta T."/>
            <person name="Neiman D."/>
            <person name="Park D."/>
            <person name="Pearson M."/>
            <person name="Richards J."/>
            <person name="Roberts A."/>
            <person name="Saif S."/>
            <person name="Shea T."/>
            <person name="Shenoy N."/>
            <person name="Sisk P."/>
            <person name="Stolte C."/>
            <person name="Sykes S."/>
            <person name="Walk T."/>
            <person name="White J."/>
            <person name="Yandava C."/>
            <person name="Haas B."/>
            <person name="Nusbaum C."/>
            <person name="Birren B."/>
        </authorList>
    </citation>
    <scope>NUCLEOTIDE SEQUENCE [LARGE SCALE GENOMIC DNA]</scope>
    <source>
        <strain evidence="2">RMSCC 757 / Silveira</strain>
    </source>
</reference>
<dbReference type="AlphaFoldDB" id="E9DCV1"/>
<accession>E9DCV1</accession>
<organism evidence="2">
    <name type="scientific">Coccidioides posadasii (strain RMSCC 757 / Silveira)</name>
    <name type="common">Valley fever fungus</name>
    <dbReference type="NCBI Taxonomy" id="443226"/>
    <lineage>
        <taxon>Eukaryota</taxon>
        <taxon>Fungi</taxon>
        <taxon>Dikarya</taxon>
        <taxon>Ascomycota</taxon>
        <taxon>Pezizomycotina</taxon>
        <taxon>Eurotiomycetes</taxon>
        <taxon>Eurotiomycetidae</taxon>
        <taxon>Onygenales</taxon>
        <taxon>Onygenaceae</taxon>
        <taxon>Coccidioides</taxon>
    </lineage>
</organism>
<dbReference type="Proteomes" id="UP000002497">
    <property type="component" value="Unassembled WGS sequence"/>
</dbReference>
<evidence type="ECO:0000313" key="1">
    <source>
        <dbReference type="EMBL" id="EFW16026.1"/>
    </source>
</evidence>
<proteinExistence type="predicted"/>
<dbReference type="VEuPathDB" id="FungiDB:CPSG_07653"/>
<dbReference type="EMBL" id="GL636499">
    <property type="protein sequence ID" value="EFW16026.1"/>
    <property type="molecule type" value="Genomic_DNA"/>
</dbReference>
<dbReference type="HOGENOM" id="CLU_1660583_0_0_1"/>
<reference evidence="2" key="1">
    <citation type="journal article" date="2010" name="Genome Res.">
        <title>Population genomic sequencing of Coccidioides fungi reveals recent hybridization and transposon control.</title>
        <authorList>
            <person name="Neafsey D.E."/>
            <person name="Barker B.M."/>
            <person name="Sharpton T.J."/>
            <person name="Stajich J.E."/>
            <person name="Park D.J."/>
            <person name="Whiston E."/>
            <person name="Hung C.-Y."/>
            <person name="McMahan C."/>
            <person name="White J."/>
            <person name="Sykes S."/>
            <person name="Heiman D."/>
            <person name="Young S."/>
            <person name="Zeng Q."/>
            <person name="Abouelleil A."/>
            <person name="Aftuck L."/>
            <person name="Bessette D."/>
            <person name="Brown A."/>
            <person name="FitzGerald M."/>
            <person name="Lui A."/>
            <person name="Macdonald J.P."/>
            <person name="Priest M."/>
            <person name="Orbach M.J."/>
            <person name="Galgiani J.N."/>
            <person name="Kirkland T.N."/>
            <person name="Cole G.T."/>
            <person name="Birren B.W."/>
            <person name="Henn M.R."/>
            <person name="Taylor J.W."/>
            <person name="Rounsley S.D."/>
        </authorList>
    </citation>
    <scope>NUCLEOTIDE SEQUENCE [LARGE SCALE GENOMIC DNA]</scope>
    <source>
        <strain evidence="2">RMSCC 757 / Silveira</strain>
    </source>
</reference>
<sequence length="159" mass="18146">MPDGPTGKVVNHRKWSMTALQSVMESDESKNDVVKRMNSLARALEEHEDKSGPIRTVRELNHEQLKLEFFFAQKDTALKRGARDLHARKELKVAESKSCRVCEHGGEDEDAVKIQEGSQVAVEMLRDVRSQYEVLFNCIISDTDENLLFEQPPNFPYGN</sequence>
<evidence type="ECO:0000313" key="2">
    <source>
        <dbReference type="Proteomes" id="UP000002497"/>
    </source>
</evidence>
<protein>
    <submittedName>
        <fullName evidence="1">Uncharacterized protein</fullName>
    </submittedName>
</protein>
<name>E9DCV1_COCPS</name>
<keyword evidence="2" id="KW-1185">Reference proteome</keyword>